<evidence type="ECO:0000313" key="3">
    <source>
        <dbReference type="Proteomes" id="UP001418222"/>
    </source>
</evidence>
<feature type="region of interest" description="Disordered" evidence="1">
    <location>
        <begin position="1"/>
        <end position="20"/>
    </location>
</feature>
<keyword evidence="3" id="KW-1185">Reference proteome</keyword>
<evidence type="ECO:0000256" key="1">
    <source>
        <dbReference type="SAM" id="MobiDB-lite"/>
    </source>
</evidence>
<gene>
    <name evidence="2" type="ORF">KSP39_PZI009580</name>
</gene>
<sequence>MGRRGEQLEREARLMGPNGFSTTNSTLCPVRIGYLMTSIHQKRMDAFPASHRSFSSTQLAHNIWGLRRGMSVMNYFDLFPKNFIPEPTGRCEAKKNTRRQSKLVTNTL</sequence>
<proteinExistence type="predicted"/>
<reference evidence="2 3" key="1">
    <citation type="journal article" date="2022" name="Nat. Plants">
        <title>Genomes of leafy and leafless Platanthera orchids illuminate the evolution of mycoheterotrophy.</title>
        <authorList>
            <person name="Li M.H."/>
            <person name="Liu K.W."/>
            <person name="Li Z."/>
            <person name="Lu H.C."/>
            <person name="Ye Q.L."/>
            <person name="Zhang D."/>
            <person name="Wang J.Y."/>
            <person name="Li Y.F."/>
            <person name="Zhong Z.M."/>
            <person name="Liu X."/>
            <person name="Yu X."/>
            <person name="Liu D.K."/>
            <person name="Tu X.D."/>
            <person name="Liu B."/>
            <person name="Hao Y."/>
            <person name="Liao X.Y."/>
            <person name="Jiang Y.T."/>
            <person name="Sun W.H."/>
            <person name="Chen J."/>
            <person name="Chen Y.Q."/>
            <person name="Ai Y."/>
            <person name="Zhai J.W."/>
            <person name="Wu S.S."/>
            <person name="Zhou Z."/>
            <person name="Hsiao Y.Y."/>
            <person name="Wu W.L."/>
            <person name="Chen Y.Y."/>
            <person name="Lin Y.F."/>
            <person name="Hsu J.L."/>
            <person name="Li C.Y."/>
            <person name="Wang Z.W."/>
            <person name="Zhao X."/>
            <person name="Zhong W.Y."/>
            <person name="Ma X.K."/>
            <person name="Ma L."/>
            <person name="Huang J."/>
            <person name="Chen G.Z."/>
            <person name="Huang M.Z."/>
            <person name="Huang L."/>
            <person name="Peng D.H."/>
            <person name="Luo Y.B."/>
            <person name="Zou S.Q."/>
            <person name="Chen S.P."/>
            <person name="Lan S."/>
            <person name="Tsai W.C."/>
            <person name="Van de Peer Y."/>
            <person name="Liu Z.J."/>
        </authorList>
    </citation>
    <scope>NUCLEOTIDE SEQUENCE [LARGE SCALE GENOMIC DNA]</scope>
    <source>
        <strain evidence="2">Lor287</strain>
    </source>
</reference>
<feature type="compositionally biased region" description="Basic and acidic residues" evidence="1">
    <location>
        <begin position="1"/>
        <end position="13"/>
    </location>
</feature>
<accession>A0AAP0G815</accession>
<dbReference type="Proteomes" id="UP001418222">
    <property type="component" value="Unassembled WGS sequence"/>
</dbReference>
<evidence type="ECO:0000313" key="2">
    <source>
        <dbReference type="EMBL" id="KAK8943079.1"/>
    </source>
</evidence>
<dbReference type="AlphaFoldDB" id="A0AAP0G815"/>
<comment type="caution">
    <text evidence="2">The sequence shown here is derived from an EMBL/GenBank/DDBJ whole genome shotgun (WGS) entry which is preliminary data.</text>
</comment>
<dbReference type="EMBL" id="JBBWWQ010000007">
    <property type="protein sequence ID" value="KAK8943079.1"/>
    <property type="molecule type" value="Genomic_DNA"/>
</dbReference>
<protein>
    <submittedName>
        <fullName evidence="2">Uncharacterized protein</fullName>
    </submittedName>
</protein>
<organism evidence="2 3">
    <name type="scientific">Platanthera zijinensis</name>
    <dbReference type="NCBI Taxonomy" id="2320716"/>
    <lineage>
        <taxon>Eukaryota</taxon>
        <taxon>Viridiplantae</taxon>
        <taxon>Streptophyta</taxon>
        <taxon>Embryophyta</taxon>
        <taxon>Tracheophyta</taxon>
        <taxon>Spermatophyta</taxon>
        <taxon>Magnoliopsida</taxon>
        <taxon>Liliopsida</taxon>
        <taxon>Asparagales</taxon>
        <taxon>Orchidaceae</taxon>
        <taxon>Orchidoideae</taxon>
        <taxon>Orchideae</taxon>
        <taxon>Orchidinae</taxon>
        <taxon>Platanthera</taxon>
    </lineage>
</organism>
<name>A0AAP0G815_9ASPA</name>